<gene>
    <name evidence="1" type="ORF">PbB2_01232</name>
</gene>
<evidence type="ECO:0000313" key="2">
    <source>
        <dbReference type="Proteomes" id="UP000245086"/>
    </source>
</evidence>
<reference evidence="1 2" key="1">
    <citation type="journal article" date="2018" name="Genome Announc.">
        <title>Draft Genome Sequence of "Candidatus Phycosocius bacilliformis," an Alphaproteobacterial Ectosymbiont of the Hydrocarbon-Producing Green Alga Botryococcus braunii.</title>
        <authorList>
            <person name="Tanabe Y."/>
            <person name="Yamaguchi H."/>
            <person name="Watanabe M.M."/>
        </authorList>
    </citation>
    <scope>NUCLEOTIDE SEQUENCE [LARGE SCALE GENOMIC DNA]</scope>
    <source>
        <strain evidence="1 2">BOTRYCO-2</strain>
    </source>
</reference>
<protein>
    <submittedName>
        <fullName evidence="1">Uncharacterized protein</fullName>
    </submittedName>
</protein>
<dbReference type="Proteomes" id="UP000245086">
    <property type="component" value="Unassembled WGS sequence"/>
</dbReference>
<dbReference type="AlphaFoldDB" id="A0A2P2E935"/>
<name>A0A2P2E935_9PROT</name>
<dbReference type="EMBL" id="BFBR01000003">
    <property type="protein sequence ID" value="GBF57565.1"/>
    <property type="molecule type" value="Genomic_DNA"/>
</dbReference>
<dbReference type="RefSeq" id="WP_192576200.1">
    <property type="nucleotide sequence ID" value="NZ_BFBR01000003.1"/>
</dbReference>
<evidence type="ECO:0000313" key="1">
    <source>
        <dbReference type="EMBL" id="GBF57565.1"/>
    </source>
</evidence>
<proteinExistence type="predicted"/>
<comment type="caution">
    <text evidence="1">The sequence shown here is derived from an EMBL/GenBank/DDBJ whole genome shotgun (WGS) entry which is preliminary data.</text>
</comment>
<organism evidence="1 2">
    <name type="scientific">Candidatus Phycosocius bacilliformis</name>
    <dbReference type="NCBI Taxonomy" id="1445552"/>
    <lineage>
        <taxon>Bacteria</taxon>
        <taxon>Pseudomonadati</taxon>
        <taxon>Pseudomonadota</taxon>
        <taxon>Alphaproteobacteria</taxon>
        <taxon>Caulobacterales</taxon>
        <taxon>Caulobacterales incertae sedis</taxon>
        <taxon>Candidatus Phycosocius</taxon>
    </lineage>
</organism>
<sequence>MAGFLATLILLALAGIGLYLGLKLARVMGEQFEELLPQRMVDYSGFVDVPPARDGL</sequence>
<keyword evidence="2" id="KW-1185">Reference proteome</keyword>
<accession>A0A2P2E935</accession>